<evidence type="ECO:0000256" key="1">
    <source>
        <dbReference type="SAM" id="MobiDB-lite"/>
    </source>
</evidence>
<name>A0A1H5CEP8_9NOCA</name>
<dbReference type="AlphaFoldDB" id="A0A1H5CEP8"/>
<organism evidence="2 3">
    <name type="scientific">Rhodococcus koreensis</name>
    <dbReference type="NCBI Taxonomy" id="99653"/>
    <lineage>
        <taxon>Bacteria</taxon>
        <taxon>Bacillati</taxon>
        <taxon>Actinomycetota</taxon>
        <taxon>Actinomycetes</taxon>
        <taxon>Mycobacteriales</taxon>
        <taxon>Nocardiaceae</taxon>
        <taxon>Rhodococcus</taxon>
    </lineage>
</organism>
<dbReference type="Proteomes" id="UP000183561">
    <property type="component" value="Unassembled WGS sequence"/>
</dbReference>
<keyword evidence="3" id="KW-1185">Reference proteome</keyword>
<reference evidence="3" key="1">
    <citation type="submission" date="2016-10" db="EMBL/GenBank/DDBJ databases">
        <authorList>
            <person name="Varghese N."/>
            <person name="Submissions S."/>
        </authorList>
    </citation>
    <scope>NUCLEOTIDE SEQUENCE [LARGE SCALE GENOMIC DNA]</scope>
    <source>
        <strain evidence="3">DSM 44498</strain>
    </source>
</reference>
<dbReference type="EMBL" id="FNSV01000005">
    <property type="protein sequence ID" value="SED65021.1"/>
    <property type="molecule type" value="Genomic_DNA"/>
</dbReference>
<sequence>MTTPDRQPEGTSPTGSGETSTENPASAVEGTGSPTGTTESAPEVAAAPAEGVQQPTEVPDSAGEARPASAEEARPSAQDADTPVGQTLFAEDELSVLRLRWDEVQAGFVDDPRECVQKADGLVSDVVDRITTGFSEARSRLEEQWARGEEGSTEDLRLALKRYREFFQRLLEL</sequence>
<dbReference type="RefSeq" id="WP_072943452.1">
    <property type="nucleotide sequence ID" value="NZ_FNSV01000005.1"/>
</dbReference>
<feature type="region of interest" description="Disordered" evidence="1">
    <location>
        <begin position="1"/>
        <end position="87"/>
    </location>
</feature>
<evidence type="ECO:0000313" key="3">
    <source>
        <dbReference type="Proteomes" id="UP000183561"/>
    </source>
</evidence>
<protein>
    <submittedName>
        <fullName evidence="2">Uncharacterized protein</fullName>
    </submittedName>
</protein>
<feature type="compositionally biased region" description="Low complexity" evidence="1">
    <location>
        <begin position="29"/>
        <end position="54"/>
    </location>
</feature>
<feature type="compositionally biased region" description="Low complexity" evidence="1">
    <location>
        <begin position="9"/>
        <end position="22"/>
    </location>
</feature>
<gene>
    <name evidence="2" type="ORF">SAMN04490239_9144</name>
</gene>
<evidence type="ECO:0000313" key="2">
    <source>
        <dbReference type="EMBL" id="SED65021.1"/>
    </source>
</evidence>
<dbReference type="OrthoDB" id="123178at2"/>
<accession>A0A1H5CEP8</accession>
<proteinExistence type="predicted"/>